<dbReference type="PANTHER" id="PTHR43308">
    <property type="entry name" value="OUTER MEMBRANE PROTEIN ALPHA-RELATED"/>
    <property type="match status" value="1"/>
</dbReference>
<dbReference type="PROSITE" id="PS51272">
    <property type="entry name" value="SLH"/>
    <property type="match status" value="3"/>
</dbReference>
<organism evidence="3 4">
    <name type="scientific">Saccharibacillus kuerlensis</name>
    <dbReference type="NCBI Taxonomy" id="459527"/>
    <lineage>
        <taxon>Bacteria</taxon>
        <taxon>Bacillati</taxon>
        <taxon>Bacillota</taxon>
        <taxon>Bacilli</taxon>
        <taxon>Bacillales</taxon>
        <taxon>Paenibacillaceae</taxon>
        <taxon>Saccharibacillus</taxon>
    </lineage>
</organism>
<feature type="domain" description="SLH" evidence="2">
    <location>
        <begin position="1808"/>
        <end position="1868"/>
    </location>
</feature>
<dbReference type="Proteomes" id="UP000606653">
    <property type="component" value="Unassembled WGS sequence"/>
</dbReference>
<dbReference type="Pfam" id="PF12733">
    <property type="entry name" value="Cadherin-like"/>
    <property type="match status" value="9"/>
</dbReference>
<comment type="caution">
    <text evidence="3">The sequence shown here is derived from an EMBL/GenBank/DDBJ whole genome shotgun (WGS) entry which is preliminary data.</text>
</comment>
<dbReference type="InterPro" id="IPR013320">
    <property type="entry name" value="ConA-like_dom_sf"/>
</dbReference>
<protein>
    <recommendedName>
        <fullName evidence="2">SLH domain-containing protein</fullName>
    </recommendedName>
</protein>
<feature type="domain" description="SLH" evidence="2">
    <location>
        <begin position="1928"/>
        <end position="1991"/>
    </location>
</feature>
<gene>
    <name evidence="3" type="ORF">GCM10010969_16540</name>
</gene>
<dbReference type="RefSeq" id="WP_018977185.1">
    <property type="nucleotide sequence ID" value="NZ_BMLN01000004.1"/>
</dbReference>
<sequence length="2028" mass="217812">MHKNKISRILICFLVFSLLLGTSNFPLNSVYAEESTEAAPAAIEASQENISQEETSDTSIQSVTANVYMDPITEDQFDSPGQPTSTIYSQGIGVTEMDNTNGQWQYFNGMVWYALENPNTIFVLGGNVPIRFVPKANWNGTAQIQYRDWLADPDGMNQNWIDQNANYSAVPDHFGSEVKTVQITVTPVNDHPYVTELGGSFYYDLDGKSYAALPDLGLYTNSFTFESWVYATSRPTWGRFFETAYGPDNFNVFFGFEGNTGQTSLTVLPQKGVRTKEYKVSTTEVLPTNKWVHVSMVYNHAQKMAYIYWNGILKASGSADLSQMIYASGQNGGGPRPINYIGESAWTQDANYTGGIKDVRFWSKAKTQSEIANEMGIRLSGSEKGLAALYRFDNPDDGDIARDYSLAGKNGSIIAGKWQSSEGFNYGVKTTVNNPVTKGFKINEVDGDPVNVTVTSSNQQLIPDENIAISGEGVERQLLLTPAFDQAGTAQITVKLDDGLGLVNSVSYSSFQFSVIAGQYELISIKPSVGVMEPSFSRAITYNKVHVPNKTKGLPNNDIDINVTAADLSTSTVTAYAEKGSGVTVSGTYPKFTVSGLAVGTYKLVKIRVADKGGSGFKEYGLDIIRYPGNDADLAAVNGLSLFDETRPVALNPAYANNTPNYTAEVASGVERLRVDVEKAAPFSSVQLNGSPIGSSSEAKASGTVELKPGRNSIQVQVTAEDGRTVKNYTVTVIRKLSADARLISLSTQPGGMSPAFDSNKGDYTLSVPYRSAEAVFTPTAVEGASLRINGIGHASGTPFTAKNLVSGSNYFNIEVIAQDGITSRTYKLSIVKAPSDVADLAGLEVAPGTLAPAFTNTNTAYSVHVPNNVTHIGVTPTLSDKSASLTVDGTPHKSGSAYDKSLRVGLNTVVVKVTSESRSYEKTTIVTIVREASSNADLRALDVSEGVLAPGFDRNLVQYAVTVEHETTQVDLSPVTDDSSAQVSLNGLSVESGGHYAVQLQTGINTVDITVKAQDGRTSKTYTVTLIRKASSNADLANIFLNGKPLSGGFDPSTSTYVEYMANNVTSLSASAVTVDPNTTYTINGAAAKGAPIDLAVGENRIVFVTKAQDGQTSKTYTVTVIRAASGNANLGILSMSDDQGQPVIPVPDFAPDVFGYKASVENTVNTVTLSAAAEDENAGISVYLNGSPSDDPYVLTPKIGLNIIEVDVIAQDGSMQRYTINLIKNSNTDATLKDLVLGPDILGVPPVFSPGTEEFVVNVASGTHNLTIDPTVNAVGATYTVTQNGQPLSGKDAELTEGDNLFIITVTAPDGVTTKKYTTIVHREVLPKDATLADLSVTSVRGVEPLTPDFPAKEHRYTAEVPYSVSSASIKASVNDMLASTTINSFSVDGAEEVTLTEGDNLFVIRVQAQDGKTVQLYTLNIIRHYSAKDANLIRLVPSSGSLQPVFTPEYTHYTLDVDHEVEALDLKIELSDPATSTYQIVGQDGASLERLPRGISQFNIIVLAENGTIKIYTLVVNRAEAPASTPDPIPAPNPVPVPSPEPLPAPVPSPVPTPAPSPAPVKENVTIRVETGELNQGPLLTQIPIERTREAGSVRDVITLNEAYSTEALKKLAESGGKVARVVIPDEKDEVTDQRLNVAKAAVKALGTADVNMEIFTENVKIIVPQASMDGFDDDLYFHLVPIKEESERLAVENRARVERIVRQVAQNDQITVVARPMTIETNMQSRAVTLVLPLTGVTLPSNPAEREAFLSDLAIFIEHSDGDKELIRAKVVDYKPGLKGLEFDVNKFSTFTILNMNGADLDSLLGPADGSEAGDLNNGESGSVRFHKAYIKGFTDNTFKPNRTITRSEMAAILARNLGYSAARLPSGYPDVKSSHWASSEIAFVRNLGLMVGDEGGLFRPNAPISRGEMAAIAFRYKKLASADANAGFKDTVGHWAAKEIAAAHTAGILNGYTDGSYRPNGRLTRSEAVKIVNRLFDRGPLYGTSTPNWPDVPASHWAYKEIEEASRDHNFTIRPEGGENVQP</sequence>
<evidence type="ECO:0000313" key="4">
    <source>
        <dbReference type="Proteomes" id="UP000606653"/>
    </source>
</evidence>
<dbReference type="InterPro" id="IPR051465">
    <property type="entry name" value="Cell_Envelope_Struct_Comp"/>
</dbReference>
<evidence type="ECO:0000313" key="3">
    <source>
        <dbReference type="EMBL" id="GGN98017.1"/>
    </source>
</evidence>
<dbReference type="InterPro" id="IPR001119">
    <property type="entry name" value="SLH_dom"/>
</dbReference>
<evidence type="ECO:0000259" key="2">
    <source>
        <dbReference type="PROSITE" id="PS51272"/>
    </source>
</evidence>
<keyword evidence="4" id="KW-1185">Reference proteome</keyword>
<feature type="region of interest" description="Disordered" evidence="1">
    <location>
        <begin position="1528"/>
        <end position="1562"/>
    </location>
</feature>
<evidence type="ECO:0000256" key="1">
    <source>
        <dbReference type="SAM" id="MobiDB-lite"/>
    </source>
</evidence>
<dbReference type="Gene3D" id="2.60.120.200">
    <property type="match status" value="1"/>
</dbReference>
<accession>A0ABQ2KZL2</accession>
<dbReference type="InterPro" id="IPR025883">
    <property type="entry name" value="Cadherin-like_domain"/>
</dbReference>
<dbReference type="Pfam" id="PF13385">
    <property type="entry name" value="Laminin_G_3"/>
    <property type="match status" value="1"/>
</dbReference>
<reference evidence="4" key="1">
    <citation type="journal article" date="2019" name="Int. J. Syst. Evol. Microbiol.">
        <title>The Global Catalogue of Microorganisms (GCM) 10K type strain sequencing project: providing services to taxonomists for standard genome sequencing and annotation.</title>
        <authorList>
            <consortium name="The Broad Institute Genomics Platform"/>
            <consortium name="The Broad Institute Genome Sequencing Center for Infectious Disease"/>
            <person name="Wu L."/>
            <person name="Ma J."/>
        </authorList>
    </citation>
    <scope>NUCLEOTIDE SEQUENCE [LARGE SCALE GENOMIC DNA]</scope>
    <source>
        <strain evidence="4">CGMCC 1.6964</strain>
    </source>
</reference>
<proteinExistence type="predicted"/>
<name>A0ABQ2KZL2_9BACL</name>
<dbReference type="EMBL" id="BMLN01000004">
    <property type="protein sequence ID" value="GGN98017.1"/>
    <property type="molecule type" value="Genomic_DNA"/>
</dbReference>
<dbReference type="Pfam" id="PF00395">
    <property type="entry name" value="SLH"/>
    <property type="match status" value="3"/>
</dbReference>
<dbReference type="PANTHER" id="PTHR43308:SF5">
    <property type="entry name" value="S-LAYER PROTEIN _ PEPTIDOGLYCAN ENDO-BETA-N-ACETYLGLUCOSAMINIDASE"/>
    <property type="match status" value="1"/>
</dbReference>
<dbReference type="SUPFAM" id="SSF49899">
    <property type="entry name" value="Concanavalin A-like lectins/glucanases"/>
    <property type="match status" value="1"/>
</dbReference>
<feature type="domain" description="SLH" evidence="2">
    <location>
        <begin position="1869"/>
        <end position="1927"/>
    </location>
</feature>